<reference evidence="2 3" key="1">
    <citation type="submission" date="2021-06" db="EMBL/GenBank/DDBJ databases">
        <title>Caerostris darwini draft genome.</title>
        <authorList>
            <person name="Kono N."/>
            <person name="Arakawa K."/>
        </authorList>
    </citation>
    <scope>NUCLEOTIDE SEQUENCE [LARGE SCALE GENOMIC DNA]</scope>
</reference>
<feature type="compositionally biased region" description="Basic residues" evidence="1">
    <location>
        <begin position="1"/>
        <end position="11"/>
    </location>
</feature>
<sequence length="82" mass="9218">MKRKKGGRRVCHSPDRQTFGRSFSEEKRGTGTGFHPFVWRGLSPADDKMSSPPSLLRFNYRSEDVRTDTSVAIRKTGEGDSA</sequence>
<feature type="region of interest" description="Disordered" evidence="1">
    <location>
        <begin position="1"/>
        <end position="52"/>
    </location>
</feature>
<dbReference type="Proteomes" id="UP001054837">
    <property type="component" value="Unassembled WGS sequence"/>
</dbReference>
<comment type="caution">
    <text evidence="2">The sequence shown here is derived from an EMBL/GenBank/DDBJ whole genome shotgun (WGS) entry which is preliminary data.</text>
</comment>
<accession>A0AAV4T3V4</accession>
<dbReference type="AlphaFoldDB" id="A0AAV4T3V4"/>
<organism evidence="2 3">
    <name type="scientific">Caerostris darwini</name>
    <dbReference type="NCBI Taxonomy" id="1538125"/>
    <lineage>
        <taxon>Eukaryota</taxon>
        <taxon>Metazoa</taxon>
        <taxon>Ecdysozoa</taxon>
        <taxon>Arthropoda</taxon>
        <taxon>Chelicerata</taxon>
        <taxon>Arachnida</taxon>
        <taxon>Araneae</taxon>
        <taxon>Araneomorphae</taxon>
        <taxon>Entelegynae</taxon>
        <taxon>Araneoidea</taxon>
        <taxon>Araneidae</taxon>
        <taxon>Caerostris</taxon>
    </lineage>
</organism>
<evidence type="ECO:0000313" key="3">
    <source>
        <dbReference type="Proteomes" id="UP001054837"/>
    </source>
</evidence>
<evidence type="ECO:0000256" key="1">
    <source>
        <dbReference type="SAM" id="MobiDB-lite"/>
    </source>
</evidence>
<protein>
    <submittedName>
        <fullName evidence="2">Uncharacterized protein</fullName>
    </submittedName>
</protein>
<gene>
    <name evidence="2" type="ORF">CDAR_168351</name>
</gene>
<keyword evidence="3" id="KW-1185">Reference proteome</keyword>
<proteinExistence type="predicted"/>
<evidence type="ECO:0000313" key="2">
    <source>
        <dbReference type="EMBL" id="GIY40965.1"/>
    </source>
</evidence>
<dbReference type="EMBL" id="BPLQ01009022">
    <property type="protein sequence ID" value="GIY40965.1"/>
    <property type="molecule type" value="Genomic_DNA"/>
</dbReference>
<name>A0AAV4T3V4_9ARAC</name>